<keyword evidence="1" id="KW-0175">Coiled coil</keyword>
<protein>
    <recommendedName>
        <fullName evidence="4">CCHC-type domain-containing protein</fullName>
    </recommendedName>
</protein>
<dbReference type="AlphaFoldDB" id="A0A9P0B4M7"/>
<evidence type="ECO:0000313" key="3">
    <source>
        <dbReference type="Proteomes" id="UP001154078"/>
    </source>
</evidence>
<dbReference type="Proteomes" id="UP001154078">
    <property type="component" value="Chromosome 4"/>
</dbReference>
<dbReference type="OrthoDB" id="6775559at2759"/>
<dbReference type="Gene3D" id="4.10.60.10">
    <property type="entry name" value="Zinc finger, CCHC-type"/>
    <property type="match status" value="1"/>
</dbReference>
<dbReference type="GO" id="GO:0008270">
    <property type="term" value="F:zinc ion binding"/>
    <property type="evidence" value="ECO:0007669"/>
    <property type="project" value="InterPro"/>
</dbReference>
<reference evidence="2" key="1">
    <citation type="submission" date="2021-12" db="EMBL/GenBank/DDBJ databases">
        <authorList>
            <person name="King R."/>
        </authorList>
    </citation>
    <scope>NUCLEOTIDE SEQUENCE</scope>
</reference>
<evidence type="ECO:0000256" key="1">
    <source>
        <dbReference type="SAM" id="Coils"/>
    </source>
</evidence>
<dbReference type="EMBL" id="OV121135">
    <property type="protein sequence ID" value="CAH0555134.1"/>
    <property type="molecule type" value="Genomic_DNA"/>
</dbReference>
<proteinExistence type="predicted"/>
<dbReference type="InterPro" id="IPR036875">
    <property type="entry name" value="Znf_CCHC_sf"/>
</dbReference>
<name>A0A9P0B4M7_BRAAE</name>
<dbReference type="GO" id="GO:0003676">
    <property type="term" value="F:nucleic acid binding"/>
    <property type="evidence" value="ECO:0007669"/>
    <property type="project" value="InterPro"/>
</dbReference>
<dbReference type="SUPFAM" id="SSF57756">
    <property type="entry name" value="Retrovirus zinc finger-like domains"/>
    <property type="match status" value="1"/>
</dbReference>
<feature type="coiled-coil region" evidence="1">
    <location>
        <begin position="16"/>
        <end position="43"/>
    </location>
</feature>
<organism evidence="2 3">
    <name type="scientific">Brassicogethes aeneus</name>
    <name type="common">Rape pollen beetle</name>
    <name type="synonym">Meligethes aeneus</name>
    <dbReference type="NCBI Taxonomy" id="1431903"/>
    <lineage>
        <taxon>Eukaryota</taxon>
        <taxon>Metazoa</taxon>
        <taxon>Ecdysozoa</taxon>
        <taxon>Arthropoda</taxon>
        <taxon>Hexapoda</taxon>
        <taxon>Insecta</taxon>
        <taxon>Pterygota</taxon>
        <taxon>Neoptera</taxon>
        <taxon>Endopterygota</taxon>
        <taxon>Coleoptera</taxon>
        <taxon>Polyphaga</taxon>
        <taxon>Cucujiformia</taxon>
        <taxon>Nitidulidae</taxon>
        <taxon>Meligethinae</taxon>
        <taxon>Brassicogethes</taxon>
    </lineage>
</organism>
<sequence>MALNFLRSSEFADLIRDIIKKENEKLYEKISQLENEIKTLKECNGNVVPQRINASSSKIINNTYAKAAGDCVIIKPKGAQNCDVTREEVRKNVLPAELKIGIQSIKDIKNGGVAIHCNKKSDANKIKSAAEECLKDYEIKLPKLHNPTIKIIDIEDKFEDTELIEYLRKQNKILENSNLKIVVNKKMKTKYMAIIECDNESYKKIMEDKVLYVNWASCRVFEYVKVFRCFKCGGFNHHGEKCTAEKRYLKCTSVDHETKDCDNNSMLHYHQAVVQLSPVAEKMKPLNSKKRLCKKNLDHHKKENIRMENVLLLQK</sequence>
<evidence type="ECO:0008006" key="4">
    <source>
        <dbReference type="Google" id="ProtNLM"/>
    </source>
</evidence>
<accession>A0A9P0B4M7</accession>
<gene>
    <name evidence="2" type="ORF">MELIAE_LOCUS6569</name>
</gene>
<evidence type="ECO:0000313" key="2">
    <source>
        <dbReference type="EMBL" id="CAH0555134.1"/>
    </source>
</evidence>
<keyword evidence="3" id="KW-1185">Reference proteome</keyword>